<keyword evidence="1" id="KW-0378">Hydrolase</keyword>
<dbReference type="Pfam" id="PF13581">
    <property type="entry name" value="HATPase_c_2"/>
    <property type="match status" value="1"/>
</dbReference>
<feature type="transmembrane region" description="Helical" evidence="2">
    <location>
        <begin position="170"/>
        <end position="188"/>
    </location>
</feature>
<protein>
    <submittedName>
        <fullName evidence="4">SpoIIE family protein phosphatase</fullName>
    </submittedName>
</protein>
<organism evidence="4 5">
    <name type="scientific">Candidatus Scatomonas pullistercoris</name>
    <dbReference type="NCBI Taxonomy" id="2840920"/>
    <lineage>
        <taxon>Bacteria</taxon>
        <taxon>Bacillati</taxon>
        <taxon>Bacillota</taxon>
        <taxon>Clostridia</taxon>
        <taxon>Lachnospirales</taxon>
        <taxon>Lachnospiraceae</taxon>
        <taxon>Lachnospiraceae incertae sedis</taxon>
        <taxon>Candidatus Scatomonas</taxon>
    </lineage>
</organism>
<dbReference type="Gene3D" id="3.30.565.10">
    <property type="entry name" value="Histidine kinase-like ATPase, C-terminal domain"/>
    <property type="match status" value="1"/>
</dbReference>
<dbReference type="EMBL" id="DVOO01000030">
    <property type="protein sequence ID" value="HIV26163.1"/>
    <property type="molecule type" value="Genomic_DNA"/>
</dbReference>
<dbReference type="PANTHER" id="PTHR43156:SF2">
    <property type="entry name" value="STAGE II SPORULATION PROTEIN E"/>
    <property type="match status" value="1"/>
</dbReference>
<dbReference type="Gene3D" id="3.60.40.10">
    <property type="entry name" value="PPM-type phosphatase domain"/>
    <property type="match status" value="1"/>
</dbReference>
<keyword evidence="2" id="KW-0812">Transmembrane</keyword>
<keyword evidence="2" id="KW-1133">Transmembrane helix</keyword>
<evidence type="ECO:0000313" key="5">
    <source>
        <dbReference type="Proteomes" id="UP000824169"/>
    </source>
</evidence>
<dbReference type="AlphaFoldDB" id="A0A9D1P3Y3"/>
<dbReference type="PANTHER" id="PTHR43156">
    <property type="entry name" value="STAGE II SPORULATION PROTEIN E-RELATED"/>
    <property type="match status" value="1"/>
</dbReference>
<dbReference type="GO" id="GO:0016791">
    <property type="term" value="F:phosphatase activity"/>
    <property type="evidence" value="ECO:0007669"/>
    <property type="project" value="TreeGrafter"/>
</dbReference>
<feature type="transmembrane region" description="Helical" evidence="2">
    <location>
        <begin position="89"/>
        <end position="106"/>
    </location>
</feature>
<feature type="transmembrane region" description="Helical" evidence="2">
    <location>
        <begin position="200"/>
        <end position="225"/>
    </location>
</feature>
<feature type="transmembrane region" description="Helical" evidence="2">
    <location>
        <begin position="37"/>
        <end position="57"/>
    </location>
</feature>
<dbReference type="Pfam" id="PF07228">
    <property type="entry name" value="SpoIIE"/>
    <property type="match status" value="1"/>
</dbReference>
<accession>A0A9D1P3Y3</accession>
<evidence type="ECO:0000256" key="2">
    <source>
        <dbReference type="SAM" id="Phobius"/>
    </source>
</evidence>
<feature type="transmembrane region" description="Helical" evidence="2">
    <location>
        <begin position="63"/>
        <end position="82"/>
    </location>
</feature>
<feature type="domain" description="PPM-type phosphatase" evidence="3">
    <location>
        <begin position="257"/>
        <end position="474"/>
    </location>
</feature>
<evidence type="ECO:0000256" key="1">
    <source>
        <dbReference type="ARBA" id="ARBA00022801"/>
    </source>
</evidence>
<sequence>MNPTVILWNTAVFLASVFGALIVGCTLKPKFGKRVTGLLWGAFAAGGYLISLLSYTVDLYNDLVGILGLSALICIATEVLYTESRSAKLFTAVMACLIANVVTFMFCGTTDTFLGTALGLIETTPYTVGNVLLFTGIKLVVYTFFFFLYHRLLRRHVQTVIEVQQGRMTSYIAAPLVSMVGFYIINLISNNTGIVPGNAYFFPLYITVCVIFVLEYVQIFSSVFWSAKAMKNEAELSVASNIQRNMLPCIFPAFPEHNEFDIYATMTPAKEVGGDFYDFFLLDDDHLVMVIADVSDKGVPAALFMVIAKTLLKNCAQSGDSPREILEKVNNQLCENNDAEMFVTVWLGKIQLSTGKMVCANAGHEYPVIRHGNGAYELLHDRHGFVLAGMENARYREYELTLEPGDKLFVYTDGVTEATNAARELYGTDRMLQALNRAAEASPEETLSRVKADIDSFVGNAPQFDDITMLSFEMKRIKHSMKLLQTEPDLENLEKVTAFVEEQLTEKQAPFKVISQMNIAIDEIFSNIVHYGQASRVTVECGLHEKRIVLRFSDDGIPYDPTRTPDPDISLSAEERDFGGLGIYMVKKTMDSVDYVYRDGRNVLTVKKSW</sequence>
<reference evidence="4" key="1">
    <citation type="submission" date="2020-10" db="EMBL/GenBank/DDBJ databases">
        <authorList>
            <person name="Gilroy R."/>
        </authorList>
    </citation>
    <scope>NUCLEOTIDE SEQUENCE</scope>
    <source>
        <strain evidence="4">CHK188-20938</strain>
    </source>
</reference>
<evidence type="ECO:0000259" key="3">
    <source>
        <dbReference type="SMART" id="SM00331"/>
    </source>
</evidence>
<evidence type="ECO:0000313" key="4">
    <source>
        <dbReference type="EMBL" id="HIV26163.1"/>
    </source>
</evidence>
<feature type="transmembrane region" description="Helical" evidence="2">
    <location>
        <begin position="126"/>
        <end position="149"/>
    </location>
</feature>
<comment type="caution">
    <text evidence="4">The sequence shown here is derived from an EMBL/GenBank/DDBJ whole genome shotgun (WGS) entry which is preliminary data.</text>
</comment>
<dbReference type="SMART" id="SM00331">
    <property type="entry name" value="PP2C_SIG"/>
    <property type="match status" value="1"/>
</dbReference>
<dbReference type="InterPro" id="IPR036890">
    <property type="entry name" value="HATPase_C_sf"/>
</dbReference>
<keyword evidence="2" id="KW-0472">Membrane</keyword>
<name>A0A9D1P3Y3_9FIRM</name>
<dbReference type="InterPro" id="IPR001932">
    <property type="entry name" value="PPM-type_phosphatase-like_dom"/>
</dbReference>
<dbReference type="InterPro" id="IPR052016">
    <property type="entry name" value="Bact_Sigma-Reg"/>
</dbReference>
<gene>
    <name evidence="4" type="ORF">IAB71_10375</name>
</gene>
<dbReference type="SUPFAM" id="SSF55874">
    <property type="entry name" value="ATPase domain of HSP90 chaperone/DNA topoisomerase II/histidine kinase"/>
    <property type="match status" value="1"/>
</dbReference>
<dbReference type="SUPFAM" id="SSF81606">
    <property type="entry name" value="PP2C-like"/>
    <property type="match status" value="1"/>
</dbReference>
<proteinExistence type="predicted"/>
<reference evidence="4" key="2">
    <citation type="journal article" date="2021" name="PeerJ">
        <title>Extensive microbial diversity within the chicken gut microbiome revealed by metagenomics and culture.</title>
        <authorList>
            <person name="Gilroy R."/>
            <person name="Ravi A."/>
            <person name="Getino M."/>
            <person name="Pursley I."/>
            <person name="Horton D.L."/>
            <person name="Alikhan N.F."/>
            <person name="Baker D."/>
            <person name="Gharbi K."/>
            <person name="Hall N."/>
            <person name="Watson M."/>
            <person name="Adriaenssens E.M."/>
            <person name="Foster-Nyarko E."/>
            <person name="Jarju S."/>
            <person name="Secka A."/>
            <person name="Antonio M."/>
            <person name="Oren A."/>
            <person name="Chaudhuri R.R."/>
            <person name="La Ragione R."/>
            <person name="Hildebrand F."/>
            <person name="Pallen M.J."/>
        </authorList>
    </citation>
    <scope>NUCLEOTIDE SEQUENCE</scope>
    <source>
        <strain evidence="4">CHK188-20938</strain>
    </source>
</reference>
<dbReference type="InterPro" id="IPR036457">
    <property type="entry name" value="PPM-type-like_dom_sf"/>
</dbReference>
<dbReference type="CDD" id="cd16936">
    <property type="entry name" value="HATPase_RsbW-like"/>
    <property type="match status" value="1"/>
</dbReference>
<dbReference type="InterPro" id="IPR003594">
    <property type="entry name" value="HATPase_dom"/>
</dbReference>
<feature type="transmembrane region" description="Helical" evidence="2">
    <location>
        <begin position="6"/>
        <end position="25"/>
    </location>
</feature>
<dbReference type="Proteomes" id="UP000824169">
    <property type="component" value="Unassembled WGS sequence"/>
</dbReference>